<name>A0A0N0PDC8_PAPMA</name>
<evidence type="ECO:0000256" key="1">
    <source>
        <dbReference type="ARBA" id="ARBA00004648"/>
    </source>
</evidence>
<evidence type="ECO:0000256" key="10">
    <source>
        <dbReference type="ARBA" id="ARBA00023295"/>
    </source>
</evidence>
<evidence type="ECO:0000256" key="4">
    <source>
        <dbReference type="ARBA" id="ARBA00022801"/>
    </source>
</evidence>
<dbReference type="Gene3D" id="3.40.570.10">
    <property type="entry name" value="Extracellular Endonuclease, subunit A"/>
    <property type="match status" value="1"/>
</dbReference>
<evidence type="ECO:0000256" key="7">
    <source>
        <dbReference type="ARBA" id="ARBA00022989"/>
    </source>
</evidence>
<dbReference type="GO" id="GO:0006487">
    <property type="term" value="P:protein N-linked glycosylation"/>
    <property type="evidence" value="ECO:0007669"/>
    <property type="project" value="UniProtKB-UniRule"/>
</dbReference>
<comment type="function">
    <text evidence="12">Cleaves the distal alpha 1,2-linked glucose residue from the Glc(3)Man(9)GlcNAc(2) oligosaccharide precursor.</text>
</comment>
<feature type="domain" description="DNA/RNA non-specific endonuclease/pyrophosphatase/phosphodiesterase" evidence="14">
    <location>
        <begin position="885"/>
        <end position="1127"/>
    </location>
</feature>
<dbReference type="Gene3D" id="2.70.98.110">
    <property type="entry name" value="Glycosyl hydrolase family 63, N-terminal domain"/>
    <property type="match status" value="1"/>
</dbReference>
<dbReference type="GO" id="GO:0009311">
    <property type="term" value="P:oligosaccharide metabolic process"/>
    <property type="evidence" value="ECO:0007669"/>
    <property type="project" value="UniProtKB-UniRule"/>
</dbReference>
<dbReference type="STRING" id="76193.A0A0N0PDC8"/>
<dbReference type="SUPFAM" id="SSF48208">
    <property type="entry name" value="Six-hairpin glycosidases"/>
    <property type="match status" value="1"/>
</dbReference>
<evidence type="ECO:0000256" key="8">
    <source>
        <dbReference type="ARBA" id="ARBA00023136"/>
    </source>
</evidence>
<dbReference type="Proteomes" id="UP000053240">
    <property type="component" value="Unassembled WGS sequence"/>
</dbReference>
<dbReference type="EC" id="3.2.1.106" evidence="11 12"/>
<dbReference type="InParanoid" id="A0A0N0PDC8"/>
<keyword evidence="10 12" id="KW-0326">Glycosidase</keyword>
<feature type="compositionally biased region" description="Low complexity" evidence="13">
    <location>
        <begin position="17"/>
        <end position="27"/>
    </location>
</feature>
<keyword evidence="9" id="KW-0325">Glycoprotein</keyword>
<dbReference type="InterPro" id="IPR044929">
    <property type="entry name" value="DNA/RNA_non-sp_Endonuclease_sf"/>
</dbReference>
<dbReference type="Gene3D" id="1.50.10.10">
    <property type="match status" value="2"/>
</dbReference>
<keyword evidence="8 12" id="KW-0472">Membrane</keyword>
<dbReference type="InterPro" id="IPR008928">
    <property type="entry name" value="6-hairpin_glycosidase_sf"/>
</dbReference>
<evidence type="ECO:0000256" key="5">
    <source>
        <dbReference type="ARBA" id="ARBA00022824"/>
    </source>
</evidence>
<accession>A0A0N0PDC8</accession>
<keyword evidence="5 12" id="KW-0256">Endoplasmic reticulum</keyword>
<sequence length="1144" mass="130619">MVRHRKVGNLQHKHGNNNDTGSSTGSGENSNWFRLSSFWKTGIGFCCLAFAIYVSVLGYLETRVNTPLDEEKAVLETGLSVPERYWGTYRPGVYFGLKSREPRSPVFGLMWYEIGDTHKGIRHWCDQNDNLMSYGWLRHDGLSFGEQLIMDKPLNIVTSFIKTPGGENGGHWTARINVTSKHNTKTVLGLVWYGALDESLGPAAPHSRLWMENGAMLGHTPQLHNFRLNFLHEGKLYHTSYSEAIAPGLHVLKEKFYSLLKPSKERLNGKLYHTSYSEAIAPGLHVLKEKFYSLLKPSKERYGSIGQLPILQRDPKLNDQDVYANFVPVQMIVETPFYLDVVYTTEDLPTPPMKGIEYTNEFFTPFSIFYSARTEYAELDVIIARAAFSNMIGGIGYFYGAGRVKSPHTSEPVPYWRAPLYTAVPSRSFFPRGFLWDEGFHGLLIGRWSPEIQMDIAAHWLDLINVEGWIPREQILGVEAIARVPKEFIVQSNAAANPPMLLVQLAQLVRNNPQLFEPGQKLRGTLDRMFPRLQAWYQWFQTTQKGEEPTAYRWRGREDDGLQLNPKTLTSGLDDYPRGPRCEPWGTPVGIFTKFERYPPITTACDRFTKCSPGYVSLFPMLLMVLKPESPKLGKILEDLDKPELLWSKYGLRSLSKSSPLYMKRNTEHDPPYWRGQVWLNINYLALRALKHYSQAGTYAKRAADLHNRLRDNVVRNVLAEYKRNGYLWEQYSGEDGKGSGCKPFTGWTALVVLIMAGEWMDVKLDCNLSLKTDFGHPSPVYVKSGKFLAQNVTTGDILVRRSETLLVGCPGKNRFIVLSNHTTDLDVVEVQCLSGKTFHAGRWVGDFKEIRCNAPPWFTVEAKNISCSDGHKTYRVGYRMADNFYTLYEACFDEGLLMTVYVRHDLTPEAKYHQLGGNRPSFIDTGVFGKVRMSNVYALKNQRARVNDALGDKMDQKYITKKQFLTRGHLAPRADFSLRTHQRASFHYINAAPQWMRGNAGDWAALEDALRRRVVSRGKKVTVYTGTHGVCTLADSYGMQHELYLHADDNNNGVIPVPLYYYKVVYDSEEKTAVAFVTINSTYYNTTMIDELTFCSDICDGNRNYSWLRWRSNDGTYSFCCDYDEFIKEIDHLPELNVSGRFF</sequence>
<comment type="similarity">
    <text evidence="2 12">Belongs to the glycosyl hydrolase 63 family.</text>
</comment>
<feature type="compositionally biased region" description="Basic residues" evidence="13">
    <location>
        <begin position="1"/>
        <end position="15"/>
    </location>
</feature>
<organism evidence="15 16">
    <name type="scientific">Papilio machaon</name>
    <name type="common">Old World swallowtail butterfly</name>
    <dbReference type="NCBI Taxonomy" id="76193"/>
    <lineage>
        <taxon>Eukaryota</taxon>
        <taxon>Metazoa</taxon>
        <taxon>Ecdysozoa</taxon>
        <taxon>Arthropoda</taxon>
        <taxon>Hexapoda</taxon>
        <taxon>Insecta</taxon>
        <taxon>Pterygota</taxon>
        <taxon>Neoptera</taxon>
        <taxon>Endopterygota</taxon>
        <taxon>Lepidoptera</taxon>
        <taxon>Glossata</taxon>
        <taxon>Ditrysia</taxon>
        <taxon>Papilionoidea</taxon>
        <taxon>Papilionidae</taxon>
        <taxon>Papilioninae</taxon>
        <taxon>Papilio</taxon>
    </lineage>
</organism>
<feature type="transmembrane region" description="Helical" evidence="12">
    <location>
        <begin position="38"/>
        <end position="60"/>
    </location>
</feature>
<dbReference type="EMBL" id="KQ460396">
    <property type="protein sequence ID" value="KPJ15345.1"/>
    <property type="molecule type" value="Genomic_DNA"/>
</dbReference>
<dbReference type="AlphaFoldDB" id="A0A0N0PDC8"/>
<dbReference type="FunCoup" id="A0A0N0PDC8">
    <property type="interactions" value="1204"/>
</dbReference>
<dbReference type="InterPro" id="IPR012341">
    <property type="entry name" value="6hp_glycosidase-like_sf"/>
</dbReference>
<keyword evidence="16" id="KW-1185">Reference proteome</keyword>
<comment type="subcellular location">
    <subcellularLocation>
        <location evidence="1 12">Endoplasmic reticulum membrane</location>
        <topology evidence="1 12">Single-pass type II membrane protein</topology>
    </subcellularLocation>
</comment>
<dbReference type="PANTHER" id="PTHR10412">
    <property type="entry name" value="MANNOSYL-OLIGOSACCHARIDE GLUCOSIDASE"/>
    <property type="match status" value="1"/>
</dbReference>
<dbReference type="Pfam" id="PF16923">
    <property type="entry name" value="Glyco_hydro_63N"/>
    <property type="match status" value="1"/>
</dbReference>
<feature type="region of interest" description="Disordered" evidence="13">
    <location>
        <begin position="1"/>
        <end position="27"/>
    </location>
</feature>
<dbReference type="InterPro" id="IPR031335">
    <property type="entry name" value="Glyco_hydro_63_C"/>
</dbReference>
<dbReference type="InterPro" id="IPR038518">
    <property type="entry name" value="Glyco_hydro_63N_sf"/>
</dbReference>
<gene>
    <name evidence="15" type="ORF">RR48_01906</name>
</gene>
<dbReference type="GO" id="GO:0005789">
    <property type="term" value="C:endoplasmic reticulum membrane"/>
    <property type="evidence" value="ECO:0007669"/>
    <property type="project" value="UniProtKB-SubCell"/>
</dbReference>
<keyword evidence="4 12" id="KW-0378">Hydrolase</keyword>
<dbReference type="Pfam" id="PF01223">
    <property type="entry name" value="Endonuclease_NS"/>
    <property type="match status" value="1"/>
</dbReference>
<reference evidence="15 16" key="1">
    <citation type="journal article" date="2015" name="Nat. Commun.">
        <title>Outbred genome sequencing and CRISPR/Cas9 gene editing in butterflies.</title>
        <authorList>
            <person name="Li X."/>
            <person name="Fan D."/>
            <person name="Zhang W."/>
            <person name="Liu G."/>
            <person name="Zhang L."/>
            <person name="Zhao L."/>
            <person name="Fang X."/>
            <person name="Chen L."/>
            <person name="Dong Y."/>
            <person name="Chen Y."/>
            <person name="Ding Y."/>
            <person name="Zhao R."/>
            <person name="Feng M."/>
            <person name="Zhu Y."/>
            <person name="Feng Y."/>
            <person name="Jiang X."/>
            <person name="Zhu D."/>
            <person name="Xiang H."/>
            <person name="Feng X."/>
            <person name="Li S."/>
            <person name="Wang J."/>
            <person name="Zhang G."/>
            <person name="Kronforst M.R."/>
            <person name="Wang W."/>
        </authorList>
    </citation>
    <scope>NUCLEOTIDE SEQUENCE [LARGE SCALE GENOMIC DNA]</scope>
    <source>
        <strain evidence="15">Ya'a_city_454_Pm</strain>
        <tissue evidence="15">Whole body</tissue>
    </source>
</reference>
<evidence type="ECO:0000256" key="9">
    <source>
        <dbReference type="ARBA" id="ARBA00023180"/>
    </source>
</evidence>
<dbReference type="FunFam" id="3.40.570.10:FF:000007">
    <property type="entry name" value="Alkaline nuclease"/>
    <property type="match status" value="1"/>
</dbReference>
<dbReference type="GO" id="GO:0004573">
    <property type="term" value="F:Glc3Man9GlcNAc2 oligosaccharide glucosidase activity"/>
    <property type="evidence" value="ECO:0007669"/>
    <property type="project" value="UniProtKB-UniRule"/>
</dbReference>
<evidence type="ECO:0000256" key="3">
    <source>
        <dbReference type="ARBA" id="ARBA00022692"/>
    </source>
</evidence>
<dbReference type="InterPro" id="IPR001604">
    <property type="entry name" value="Endo_G_ENPP1-like_dom"/>
</dbReference>
<dbReference type="SUPFAM" id="SSF54060">
    <property type="entry name" value="His-Me finger endonucleases"/>
    <property type="match status" value="1"/>
</dbReference>
<dbReference type="Pfam" id="PF03200">
    <property type="entry name" value="Glyco_hydro_63"/>
    <property type="match status" value="2"/>
</dbReference>
<protein>
    <recommendedName>
        <fullName evidence="11 12">Mannosyl-oligosaccharide glucosidase</fullName>
        <ecNumber evidence="11 12">3.2.1.106</ecNumber>
    </recommendedName>
</protein>
<dbReference type="InterPro" id="IPR044925">
    <property type="entry name" value="His-Me_finger_sf"/>
</dbReference>
<keyword evidence="3 12" id="KW-0812">Transmembrane</keyword>
<dbReference type="InterPro" id="IPR004888">
    <property type="entry name" value="Glycoside_hydrolase_63"/>
</dbReference>
<evidence type="ECO:0000256" key="11">
    <source>
        <dbReference type="ARBA" id="ARBA00038888"/>
    </source>
</evidence>
<keyword evidence="6" id="KW-0735">Signal-anchor</keyword>
<dbReference type="InterPro" id="IPR031631">
    <property type="entry name" value="Glyco_hydro_63N"/>
</dbReference>
<evidence type="ECO:0000256" key="13">
    <source>
        <dbReference type="SAM" id="MobiDB-lite"/>
    </source>
</evidence>
<evidence type="ECO:0000259" key="14">
    <source>
        <dbReference type="SMART" id="SM00892"/>
    </source>
</evidence>
<evidence type="ECO:0000256" key="12">
    <source>
        <dbReference type="RuleBase" id="RU368089"/>
    </source>
</evidence>
<evidence type="ECO:0000256" key="6">
    <source>
        <dbReference type="ARBA" id="ARBA00022968"/>
    </source>
</evidence>
<dbReference type="SMART" id="SM00892">
    <property type="entry name" value="Endonuclease_NS"/>
    <property type="match status" value="1"/>
</dbReference>
<comment type="catalytic activity">
    <reaction evidence="12">
        <text>N(4)-(alpha-D-Glc-(1-&gt;2)-alpha-D-Glc-(1-&gt;3)-alpha-D-Glc-(1-&gt;3)-alpha-D-Man-(1-&gt;2)-alpha-D-Man-(1-&gt;2)-alpha-D-Man-(1-&gt;3)-[alpha-D-Man-(1-&gt;2)-alpha-D-Man-(1-&gt;3)-[alpha-D-Man-(1-&gt;2)-alpha-D-Man-(1-&gt;6)]-alpha-D-Man-(1-&gt;6)]-beta-D-Man-(1-&gt;4)-beta-D-GlcNAc-(1-&gt;4)-beta-D-GlcNAc)-L-asparaginyl-[protein] + H2O = N(4)-(alpha-D-Glc-(1-&gt;3)-alpha-D-Glc-(1-&gt;3)-alpha-D-Man-(1-&gt;2)-alpha-D-Man-(1-&gt;2)-alpha-D-Man-(1-&gt;3)-[alpha-D-Man-(1-&gt;2)-alpha-D-Man-(1-&gt;3)-[alpha-D-Man-(1-&gt;2)-alpha-D-Man-(1-&gt;6)]-alpha-D-Man-(1-&gt;6)]-beta-D-Man-(1-&gt;4)-beta-D-GlcNAc-(1-&gt;4)-beta-D-GlcNAc)-L-asparaginyl-[protein] + beta-D-glucose</text>
        <dbReference type="Rhea" id="RHEA:55988"/>
        <dbReference type="Rhea" id="RHEA-COMP:12806"/>
        <dbReference type="Rhea" id="RHEA-COMP:14355"/>
        <dbReference type="ChEBI" id="CHEBI:15377"/>
        <dbReference type="ChEBI" id="CHEBI:15903"/>
        <dbReference type="ChEBI" id="CHEBI:59082"/>
        <dbReference type="ChEBI" id="CHEBI:132537"/>
        <dbReference type="EC" id="3.2.1.106"/>
    </reaction>
</comment>
<evidence type="ECO:0000313" key="16">
    <source>
        <dbReference type="Proteomes" id="UP000053240"/>
    </source>
</evidence>
<proteinExistence type="inferred from homology"/>
<dbReference type="GO" id="GO:0046872">
    <property type="term" value="F:metal ion binding"/>
    <property type="evidence" value="ECO:0007669"/>
    <property type="project" value="InterPro"/>
</dbReference>
<dbReference type="PANTHER" id="PTHR10412:SF11">
    <property type="entry name" value="MANNOSYL-OLIGOSACCHARIDE GLUCOSIDASE"/>
    <property type="match status" value="1"/>
</dbReference>
<evidence type="ECO:0000256" key="2">
    <source>
        <dbReference type="ARBA" id="ARBA00010833"/>
    </source>
</evidence>
<keyword evidence="7 12" id="KW-1133">Transmembrane helix</keyword>
<dbReference type="GO" id="GO:0003676">
    <property type="term" value="F:nucleic acid binding"/>
    <property type="evidence" value="ECO:0007669"/>
    <property type="project" value="InterPro"/>
</dbReference>
<evidence type="ECO:0000313" key="15">
    <source>
        <dbReference type="EMBL" id="KPJ15345.1"/>
    </source>
</evidence>